<gene>
    <name evidence="3" type="ORF">CEY16_06705</name>
</gene>
<feature type="transmembrane region" description="Helical" evidence="1">
    <location>
        <begin position="6"/>
        <end position="22"/>
    </location>
</feature>
<dbReference type="SUPFAM" id="SSF81324">
    <property type="entry name" value="Voltage-gated potassium channels"/>
    <property type="match status" value="1"/>
</dbReference>
<feature type="transmembrane region" description="Helical" evidence="1">
    <location>
        <begin position="34"/>
        <end position="57"/>
    </location>
</feature>
<reference evidence="3 4" key="1">
    <citation type="submission" date="2017-06" db="EMBL/GenBank/DDBJ databases">
        <title>the draft geome sequence of Illustriluteabacillus marina B3227.</title>
        <authorList>
            <person name="He R.-H."/>
            <person name="Du Z.-J."/>
        </authorList>
    </citation>
    <scope>NUCLEOTIDE SEQUENCE [LARGE SCALE GENOMIC DNA]</scope>
    <source>
        <strain evidence="3 4">B3227</strain>
    </source>
</reference>
<evidence type="ECO:0000259" key="2">
    <source>
        <dbReference type="Pfam" id="PF07885"/>
    </source>
</evidence>
<keyword evidence="1" id="KW-0472">Membrane</keyword>
<keyword evidence="4" id="KW-1185">Reference proteome</keyword>
<dbReference type="AlphaFoldDB" id="A0A2I0QTF9"/>
<sequence>MSTFLIVLAVIFFVVNLYYFFTNKSYKYSYFSSVLFFKLFVVLLGITISFGLLYYALSLNHVVLNNTSGNPVNVTFWNAMYFSGETILSVGYGDLVPVGSARFFALLEAACGLLLPTAYFIKALDGSRKNKNEDNYH</sequence>
<dbReference type="Proteomes" id="UP000243524">
    <property type="component" value="Unassembled WGS sequence"/>
</dbReference>
<name>A0A2I0QTF9_9BACI</name>
<keyword evidence="1" id="KW-0812">Transmembrane</keyword>
<evidence type="ECO:0000313" key="4">
    <source>
        <dbReference type="Proteomes" id="UP000243524"/>
    </source>
</evidence>
<evidence type="ECO:0000256" key="1">
    <source>
        <dbReference type="SAM" id="Phobius"/>
    </source>
</evidence>
<protein>
    <submittedName>
        <fullName evidence="3">Metal transporter</fullName>
    </submittedName>
</protein>
<dbReference type="EMBL" id="PJNH01000002">
    <property type="protein sequence ID" value="PKR77621.1"/>
    <property type="molecule type" value="Genomic_DNA"/>
</dbReference>
<dbReference type="Gene3D" id="1.10.287.70">
    <property type="match status" value="1"/>
</dbReference>
<proteinExistence type="predicted"/>
<organism evidence="3 4">
    <name type="scientific">Halalkalibacillus sediminis</name>
    <dbReference type="NCBI Taxonomy" id="2018042"/>
    <lineage>
        <taxon>Bacteria</taxon>
        <taxon>Bacillati</taxon>
        <taxon>Bacillota</taxon>
        <taxon>Bacilli</taxon>
        <taxon>Bacillales</taxon>
        <taxon>Bacillaceae</taxon>
        <taxon>Halalkalibacillus</taxon>
    </lineage>
</organism>
<evidence type="ECO:0000313" key="3">
    <source>
        <dbReference type="EMBL" id="PKR77621.1"/>
    </source>
</evidence>
<dbReference type="InterPro" id="IPR013099">
    <property type="entry name" value="K_chnl_dom"/>
</dbReference>
<comment type="caution">
    <text evidence="3">The sequence shown here is derived from an EMBL/GenBank/DDBJ whole genome shotgun (WGS) entry which is preliminary data.</text>
</comment>
<feature type="domain" description="Potassium channel" evidence="2">
    <location>
        <begin position="44"/>
        <end position="120"/>
    </location>
</feature>
<dbReference type="OrthoDB" id="9813518at2"/>
<feature type="transmembrane region" description="Helical" evidence="1">
    <location>
        <begin position="103"/>
        <end position="121"/>
    </location>
</feature>
<dbReference type="RefSeq" id="WP_101331229.1">
    <property type="nucleotide sequence ID" value="NZ_PJNH01000002.1"/>
</dbReference>
<accession>A0A2I0QTF9</accession>
<keyword evidence="1" id="KW-1133">Transmembrane helix</keyword>
<dbReference type="Pfam" id="PF07885">
    <property type="entry name" value="Ion_trans_2"/>
    <property type="match status" value="1"/>
</dbReference>